<sequence>MDFDRHIIAPGSPNARQWRTFDSERTVPVAARTATSLVRVLEVLPEPVAVFAHDAILAFGGGVPELLRSLRCHTLPWNQLTSAKPDLMISASEHTGVPAGEYPVLVLAGIGRVAQDRSSRAAGSFPVEIGFSHQVR</sequence>
<proteinExistence type="predicted"/>
<dbReference type="Proteomes" id="UP000007076">
    <property type="component" value="Chromosome"/>
</dbReference>
<protein>
    <submittedName>
        <fullName evidence="1">Uncharacterized protein</fullName>
    </submittedName>
</protein>
<dbReference type="HOGENOM" id="CLU_1872694_0_0_11"/>
<reference evidence="1 2" key="1">
    <citation type="journal article" date="2010" name="DNA Res.">
        <title>Genome sequence of Kitasatospora setae NBRC 14216T: an evolutionary snapshot of the family Streptomycetaceae.</title>
        <authorList>
            <person name="Ichikawa N."/>
            <person name="Oguchi A."/>
            <person name="Ikeda H."/>
            <person name="Ishikawa J."/>
            <person name="Kitani S."/>
            <person name="Watanabe Y."/>
            <person name="Nakamura S."/>
            <person name="Katano Y."/>
            <person name="Kishi E."/>
            <person name="Sasagawa M."/>
            <person name="Ankai A."/>
            <person name="Fukui S."/>
            <person name="Hashimoto Y."/>
            <person name="Kamata S."/>
            <person name="Otoguro M."/>
            <person name="Tanikawa S."/>
            <person name="Nihira T."/>
            <person name="Horinouchi S."/>
            <person name="Ohnishi Y."/>
            <person name="Hayakawa M."/>
            <person name="Kuzuyama T."/>
            <person name="Arisawa A."/>
            <person name="Nomoto F."/>
            <person name="Miura H."/>
            <person name="Takahashi Y."/>
            <person name="Fujita N."/>
        </authorList>
    </citation>
    <scope>NUCLEOTIDE SEQUENCE [LARGE SCALE GENOMIC DNA]</scope>
    <source>
        <strain evidence="2">ATCC 33774 / DSM 43861 / JCM 3304 / KCC A-0304 / NBRC 14216 / KM-6054</strain>
    </source>
</reference>
<dbReference type="RefSeq" id="WP_014140322.1">
    <property type="nucleotide sequence ID" value="NC_016109.1"/>
</dbReference>
<dbReference type="AlphaFoldDB" id="E4NJ83"/>
<name>E4NJ83_KITSK</name>
<evidence type="ECO:0000313" key="1">
    <source>
        <dbReference type="EMBL" id="BAJ33031.1"/>
    </source>
</evidence>
<organism evidence="1 2">
    <name type="scientific">Kitasatospora setae (strain ATCC 33774 / DSM 43861 / JCM 3304 / KCC A-0304 / NBRC 14216 / KM-6054)</name>
    <name type="common">Streptomyces setae</name>
    <dbReference type="NCBI Taxonomy" id="452652"/>
    <lineage>
        <taxon>Bacteria</taxon>
        <taxon>Bacillati</taxon>
        <taxon>Actinomycetota</taxon>
        <taxon>Actinomycetes</taxon>
        <taxon>Kitasatosporales</taxon>
        <taxon>Streptomycetaceae</taxon>
        <taxon>Kitasatospora</taxon>
    </lineage>
</organism>
<keyword evidence="2" id="KW-1185">Reference proteome</keyword>
<dbReference type="EMBL" id="AP010968">
    <property type="protein sequence ID" value="BAJ33031.1"/>
    <property type="molecule type" value="Genomic_DNA"/>
</dbReference>
<gene>
    <name evidence="1" type="ordered locus">KSE_72760</name>
</gene>
<dbReference type="STRING" id="452652.KSE_72760"/>
<accession>E4NJ83</accession>
<evidence type="ECO:0000313" key="2">
    <source>
        <dbReference type="Proteomes" id="UP000007076"/>
    </source>
</evidence>
<dbReference type="KEGG" id="ksk:KSE_72760"/>